<keyword evidence="2" id="KW-0238">DNA-binding</keyword>
<dbReference type="EMBL" id="CP102290">
    <property type="protein sequence ID" value="UWP59380.1"/>
    <property type="molecule type" value="Genomic_DNA"/>
</dbReference>
<name>A0ABY5VFQ1_9FIRM</name>
<evidence type="ECO:0000313" key="7">
    <source>
        <dbReference type="Proteomes" id="UP001060164"/>
    </source>
</evidence>
<dbReference type="InterPro" id="IPR008920">
    <property type="entry name" value="TF_FadR/GntR_C"/>
</dbReference>
<evidence type="ECO:0000256" key="3">
    <source>
        <dbReference type="ARBA" id="ARBA00023163"/>
    </source>
</evidence>
<dbReference type="SUPFAM" id="SSF46785">
    <property type="entry name" value="Winged helix' DNA-binding domain"/>
    <property type="match status" value="1"/>
</dbReference>
<protein>
    <submittedName>
        <fullName evidence="6">GntR family transcriptional regulator</fullName>
    </submittedName>
</protein>
<dbReference type="InterPro" id="IPR036388">
    <property type="entry name" value="WH-like_DNA-bd_sf"/>
</dbReference>
<proteinExistence type="predicted"/>
<dbReference type="SMART" id="SM00895">
    <property type="entry name" value="FCD"/>
    <property type="match status" value="1"/>
</dbReference>
<feature type="domain" description="HTH gntR-type" evidence="4">
    <location>
        <begin position="10"/>
        <end position="69"/>
    </location>
</feature>
<keyword evidence="1" id="KW-0805">Transcription regulation</keyword>
<reference evidence="6" key="1">
    <citation type="journal article" date="2022" name="Cell">
        <title>Design, construction, and in vivo augmentation of a complex gut microbiome.</title>
        <authorList>
            <person name="Cheng A.G."/>
            <person name="Ho P.Y."/>
            <person name="Aranda-Diaz A."/>
            <person name="Jain S."/>
            <person name="Yu F.B."/>
            <person name="Meng X."/>
            <person name="Wang M."/>
            <person name="Iakiviak M."/>
            <person name="Nagashima K."/>
            <person name="Zhao A."/>
            <person name="Murugkar P."/>
            <person name="Patil A."/>
            <person name="Atabakhsh K."/>
            <person name="Weakley A."/>
            <person name="Yan J."/>
            <person name="Brumbaugh A.R."/>
            <person name="Higginbottom S."/>
            <person name="Dimas A."/>
            <person name="Shiver A.L."/>
            <person name="Deutschbauer A."/>
            <person name="Neff N."/>
            <person name="Sonnenburg J.L."/>
            <person name="Huang K.C."/>
            <person name="Fischbach M.A."/>
        </authorList>
    </citation>
    <scope>NUCLEOTIDE SEQUENCE</scope>
    <source>
        <strain evidence="6">DSM 19829</strain>
    </source>
</reference>
<dbReference type="Pfam" id="PF07729">
    <property type="entry name" value="FCD"/>
    <property type="match status" value="1"/>
</dbReference>
<dbReference type="InterPro" id="IPR000524">
    <property type="entry name" value="Tscrpt_reg_HTH_GntR"/>
</dbReference>
<keyword evidence="7" id="KW-1185">Reference proteome</keyword>
<dbReference type="InterPro" id="IPR011711">
    <property type="entry name" value="GntR_C"/>
</dbReference>
<feature type="domain" description="GntR C-terminal" evidence="5">
    <location>
        <begin position="79"/>
        <end position="202"/>
    </location>
</feature>
<sequence>MRKETLAEKAYRYIKEWILSGDVEFGAIIDQQELAGRFGFSSITPVREALILLQKDNLVDIIPRKGIFVSRMSLEEVIDNFQIREIIEPTVLQEIALDIPGEVLQKYRDLYEDWSAHPEKLEMKSYLQADSDFHLALLAPLGNSSLGRILETIYVENTRYRLLSLKQRNFGGSINEHLQILDALEARDVTLAVTSLKEHIQKSKIALLMNKS</sequence>
<dbReference type="Gene3D" id="1.20.120.530">
    <property type="entry name" value="GntR ligand-binding domain-like"/>
    <property type="match status" value="1"/>
</dbReference>
<gene>
    <name evidence="6" type="ORF">NQ502_18810</name>
</gene>
<evidence type="ECO:0000313" key="6">
    <source>
        <dbReference type="EMBL" id="UWP59380.1"/>
    </source>
</evidence>
<keyword evidence="3" id="KW-0804">Transcription</keyword>
<dbReference type="RefSeq" id="WP_028527995.1">
    <property type="nucleotide sequence ID" value="NZ_CABLBR010000006.1"/>
</dbReference>
<evidence type="ECO:0000259" key="5">
    <source>
        <dbReference type="SMART" id="SM00895"/>
    </source>
</evidence>
<dbReference type="Pfam" id="PF00392">
    <property type="entry name" value="GntR"/>
    <property type="match status" value="1"/>
</dbReference>
<dbReference type="PANTHER" id="PTHR43537:SF24">
    <property type="entry name" value="GLUCONATE OPERON TRANSCRIPTIONAL REPRESSOR"/>
    <property type="match status" value="1"/>
</dbReference>
<dbReference type="SMART" id="SM00345">
    <property type="entry name" value="HTH_GNTR"/>
    <property type="match status" value="1"/>
</dbReference>
<evidence type="ECO:0000256" key="2">
    <source>
        <dbReference type="ARBA" id="ARBA00023125"/>
    </source>
</evidence>
<evidence type="ECO:0000256" key="1">
    <source>
        <dbReference type="ARBA" id="ARBA00023015"/>
    </source>
</evidence>
<dbReference type="Proteomes" id="UP001060164">
    <property type="component" value="Chromosome"/>
</dbReference>
<dbReference type="SUPFAM" id="SSF48008">
    <property type="entry name" value="GntR ligand-binding domain-like"/>
    <property type="match status" value="1"/>
</dbReference>
<organism evidence="6 7">
    <name type="scientific">Ruminococcus gauvreauii</name>
    <dbReference type="NCBI Taxonomy" id="438033"/>
    <lineage>
        <taxon>Bacteria</taxon>
        <taxon>Bacillati</taxon>
        <taxon>Bacillota</taxon>
        <taxon>Clostridia</taxon>
        <taxon>Eubacteriales</taxon>
        <taxon>Oscillospiraceae</taxon>
        <taxon>Ruminococcus</taxon>
    </lineage>
</organism>
<dbReference type="InterPro" id="IPR036390">
    <property type="entry name" value="WH_DNA-bd_sf"/>
</dbReference>
<dbReference type="PANTHER" id="PTHR43537">
    <property type="entry name" value="TRANSCRIPTIONAL REGULATOR, GNTR FAMILY"/>
    <property type="match status" value="1"/>
</dbReference>
<accession>A0ABY5VFQ1</accession>
<evidence type="ECO:0000259" key="4">
    <source>
        <dbReference type="SMART" id="SM00345"/>
    </source>
</evidence>
<dbReference type="Gene3D" id="1.10.10.10">
    <property type="entry name" value="Winged helix-like DNA-binding domain superfamily/Winged helix DNA-binding domain"/>
    <property type="match status" value="1"/>
</dbReference>